<dbReference type="SUPFAM" id="SSF55469">
    <property type="entry name" value="FMN-dependent nitroreductase-like"/>
    <property type="match status" value="1"/>
</dbReference>
<evidence type="ECO:0000256" key="3">
    <source>
        <dbReference type="ARBA" id="ARBA00022630"/>
    </source>
</evidence>
<comment type="similarity">
    <text evidence="2">Belongs to the nitroreductase family.</text>
</comment>
<evidence type="ECO:0000313" key="9">
    <source>
        <dbReference type="Proteomes" id="UP000176244"/>
    </source>
</evidence>
<evidence type="ECO:0000259" key="6">
    <source>
        <dbReference type="Pfam" id="PF00881"/>
    </source>
</evidence>
<dbReference type="PANTHER" id="PTHR43673">
    <property type="entry name" value="NAD(P)H NITROREDUCTASE YDGI-RELATED"/>
    <property type="match status" value="1"/>
</dbReference>
<evidence type="ECO:0000256" key="5">
    <source>
        <dbReference type="ARBA" id="ARBA00023002"/>
    </source>
</evidence>
<proteinExistence type="inferred from homology"/>
<dbReference type="GO" id="GO:0016491">
    <property type="term" value="F:oxidoreductase activity"/>
    <property type="evidence" value="ECO:0007669"/>
    <property type="project" value="UniProtKB-KW"/>
</dbReference>
<evidence type="ECO:0000313" key="10">
    <source>
        <dbReference type="Proteomes" id="UP000322619"/>
    </source>
</evidence>
<reference evidence="7 9" key="1">
    <citation type="submission" date="2015-09" db="EMBL/GenBank/DDBJ databases">
        <title>Genome sequence of Acetobacterium wieringae DSM 1911.</title>
        <authorList>
            <person name="Poehlein A."/>
            <person name="Bengelsdorf F.R."/>
            <person name="Schiel-Bengelsdorf B."/>
            <person name="Duerre P."/>
            <person name="Daniel R."/>
        </authorList>
    </citation>
    <scope>NUCLEOTIDE SEQUENCE [LARGE SCALE GENOMIC DNA]</scope>
    <source>
        <strain evidence="7 9">DSM 1911</strain>
    </source>
</reference>
<dbReference type="AlphaFoldDB" id="A0A1F2PIL0"/>
<organism evidence="7 9">
    <name type="scientific">Acetobacterium wieringae</name>
    <dbReference type="NCBI Taxonomy" id="52694"/>
    <lineage>
        <taxon>Bacteria</taxon>
        <taxon>Bacillati</taxon>
        <taxon>Bacillota</taxon>
        <taxon>Clostridia</taxon>
        <taxon>Eubacteriales</taxon>
        <taxon>Eubacteriaceae</taxon>
        <taxon>Acetobacterium</taxon>
    </lineage>
</organism>
<dbReference type="InterPro" id="IPR000415">
    <property type="entry name" value="Nitroreductase-like"/>
</dbReference>
<dbReference type="EMBL" id="VSLA01000029">
    <property type="protein sequence ID" value="TYC83611.1"/>
    <property type="molecule type" value="Genomic_DNA"/>
</dbReference>
<sequence length="163" mass="18170">MNVIFNRTSVRKYEDKAVEAEKIDQILRAAMAAPSAANQRPWEFFVVKNKETLAALADCSPYGGCIKDAAVAIVPVYRKEMMMPEFADIDMAACTENILLEVTELGLGAVWIGIAPLADRMENVRKVLTIPDHLEPYAIVPIGYPAAEAKQQDRFEADRVHFE</sequence>
<gene>
    <name evidence="7" type="primary">albA_1</name>
    <name evidence="7" type="ORF">ACWI_14810</name>
    <name evidence="8" type="ORF">FXB42_15255</name>
</gene>
<dbReference type="OrthoDB" id="9783470at2"/>
<dbReference type="Pfam" id="PF00881">
    <property type="entry name" value="Nitroreductase"/>
    <property type="match status" value="2"/>
</dbReference>
<dbReference type="RefSeq" id="WP_070370802.1">
    <property type="nucleotide sequence ID" value="NZ_LKEU01000027.1"/>
</dbReference>
<evidence type="ECO:0000256" key="2">
    <source>
        <dbReference type="ARBA" id="ARBA00007118"/>
    </source>
</evidence>
<accession>A0A1F2PIL0</accession>
<dbReference type="EC" id="1.3.3.13" evidence="7"/>
<feature type="domain" description="Nitroreductase" evidence="6">
    <location>
        <begin position="67"/>
        <end position="144"/>
    </location>
</feature>
<keyword evidence="3" id="KW-0285">Flavoprotein</keyword>
<keyword evidence="5 7" id="KW-0560">Oxidoreductase</keyword>
<dbReference type="Proteomes" id="UP000322619">
    <property type="component" value="Unassembled WGS sequence"/>
</dbReference>
<feature type="domain" description="Nitroreductase" evidence="6">
    <location>
        <begin position="5"/>
        <end position="58"/>
    </location>
</feature>
<name>A0A1F2PIL0_9FIRM</name>
<dbReference type="PANTHER" id="PTHR43673:SF2">
    <property type="entry name" value="NITROREDUCTASE"/>
    <property type="match status" value="1"/>
</dbReference>
<evidence type="ECO:0000313" key="8">
    <source>
        <dbReference type="EMBL" id="TYC83611.1"/>
    </source>
</evidence>
<dbReference type="STRING" id="52694.ACWI_14810"/>
<evidence type="ECO:0000256" key="1">
    <source>
        <dbReference type="ARBA" id="ARBA00001917"/>
    </source>
</evidence>
<reference evidence="8 10" key="2">
    <citation type="submission" date="2019-08" db="EMBL/GenBank/DDBJ databases">
        <title>Isolation and enrichment of carboxydotrophic bacteria from anaerobic sludge for the production of bio-based chemicals from syngas.</title>
        <authorList>
            <person name="Antares A.L."/>
            <person name="Moreira J."/>
            <person name="Diender M."/>
            <person name="Parshina S.N."/>
            <person name="Stams A.J.M."/>
            <person name="Alves M."/>
            <person name="Alves J.I."/>
            <person name="Sousa D.Z."/>
        </authorList>
    </citation>
    <scope>NUCLEOTIDE SEQUENCE [LARGE SCALE GENOMIC DNA]</scope>
    <source>
        <strain evidence="8 10">JM</strain>
    </source>
</reference>
<comment type="caution">
    <text evidence="7">The sequence shown here is derived from an EMBL/GenBank/DDBJ whole genome shotgun (WGS) entry which is preliminary data.</text>
</comment>
<dbReference type="Gene3D" id="3.40.109.10">
    <property type="entry name" value="NADH Oxidase"/>
    <property type="match status" value="1"/>
</dbReference>
<protein>
    <submittedName>
        <fullName evidence="7">Albonoursin synthase</fullName>
        <ecNumber evidence="7">1.3.3.13</ecNumber>
    </submittedName>
    <submittedName>
        <fullName evidence="8">Nitroreductase family protein</fullName>
    </submittedName>
</protein>
<keyword evidence="4" id="KW-0288">FMN</keyword>
<dbReference type="InterPro" id="IPR029479">
    <property type="entry name" value="Nitroreductase"/>
</dbReference>
<comment type="cofactor">
    <cofactor evidence="1">
        <name>FMN</name>
        <dbReference type="ChEBI" id="CHEBI:58210"/>
    </cofactor>
</comment>
<dbReference type="EMBL" id="LKEU01000027">
    <property type="protein sequence ID" value="OFV70895.1"/>
    <property type="molecule type" value="Genomic_DNA"/>
</dbReference>
<evidence type="ECO:0000256" key="4">
    <source>
        <dbReference type="ARBA" id="ARBA00022643"/>
    </source>
</evidence>
<dbReference type="Proteomes" id="UP000176244">
    <property type="component" value="Unassembled WGS sequence"/>
</dbReference>
<evidence type="ECO:0000313" key="7">
    <source>
        <dbReference type="EMBL" id="OFV70895.1"/>
    </source>
</evidence>